<keyword evidence="1" id="KW-0489">Methyltransferase</keyword>
<accession>A0A2G5K688</accession>
<dbReference type="RefSeq" id="WP_165775677.1">
    <property type="nucleotide sequence ID" value="NZ_MDGM01000012.1"/>
</dbReference>
<evidence type="ECO:0000259" key="3">
    <source>
        <dbReference type="Pfam" id="PF13649"/>
    </source>
</evidence>
<dbReference type="InterPro" id="IPR029063">
    <property type="entry name" value="SAM-dependent_MTases_sf"/>
</dbReference>
<comment type="caution">
    <text evidence="4">The sequence shown here is derived from an EMBL/GenBank/DDBJ whole genome shotgun (WGS) entry which is preliminary data.</text>
</comment>
<dbReference type="GO" id="GO:0032259">
    <property type="term" value="P:methylation"/>
    <property type="evidence" value="ECO:0007669"/>
    <property type="project" value="UniProtKB-KW"/>
</dbReference>
<evidence type="ECO:0000256" key="1">
    <source>
        <dbReference type="ARBA" id="ARBA00022603"/>
    </source>
</evidence>
<dbReference type="CDD" id="cd02440">
    <property type="entry name" value="AdoMet_MTases"/>
    <property type="match status" value="1"/>
</dbReference>
<dbReference type="InterPro" id="IPR041698">
    <property type="entry name" value="Methyltransf_25"/>
</dbReference>
<protein>
    <recommendedName>
        <fullName evidence="3">Methyltransferase domain-containing protein</fullName>
    </recommendedName>
</protein>
<dbReference type="EMBL" id="MDGM01000012">
    <property type="protein sequence ID" value="PIB24214.1"/>
    <property type="molecule type" value="Genomic_DNA"/>
</dbReference>
<gene>
    <name evidence="4" type="ORF">BFP76_03015</name>
</gene>
<evidence type="ECO:0000256" key="2">
    <source>
        <dbReference type="ARBA" id="ARBA00022679"/>
    </source>
</evidence>
<dbReference type="PANTHER" id="PTHR43861">
    <property type="entry name" value="TRANS-ACONITATE 2-METHYLTRANSFERASE-RELATED"/>
    <property type="match status" value="1"/>
</dbReference>
<keyword evidence="2" id="KW-0808">Transferase</keyword>
<dbReference type="PANTHER" id="PTHR43861:SF1">
    <property type="entry name" value="TRANS-ACONITATE 2-METHYLTRANSFERASE"/>
    <property type="match status" value="1"/>
</dbReference>
<dbReference type="AlphaFoldDB" id="A0A2G5K688"/>
<dbReference type="GO" id="GO:0008168">
    <property type="term" value="F:methyltransferase activity"/>
    <property type="evidence" value="ECO:0007669"/>
    <property type="project" value="UniProtKB-KW"/>
</dbReference>
<keyword evidence="5" id="KW-1185">Reference proteome</keyword>
<dbReference type="Gene3D" id="3.40.50.150">
    <property type="entry name" value="Vaccinia Virus protein VP39"/>
    <property type="match status" value="1"/>
</dbReference>
<name>A0A2G5K688_9RHOB</name>
<reference evidence="4 5" key="1">
    <citation type="submission" date="2016-08" db="EMBL/GenBank/DDBJ databases">
        <title>Draft genome of Amylibacter sp. strain 4G11.</title>
        <authorList>
            <person name="Wong S.-K."/>
            <person name="Hamasaki K."/>
            <person name="Yoshizawa S."/>
        </authorList>
    </citation>
    <scope>NUCLEOTIDE SEQUENCE [LARGE SCALE GENOMIC DNA]</scope>
    <source>
        <strain evidence="4 5">4G11</strain>
    </source>
</reference>
<proteinExistence type="predicted"/>
<evidence type="ECO:0000313" key="4">
    <source>
        <dbReference type="EMBL" id="PIB24214.1"/>
    </source>
</evidence>
<feature type="domain" description="Methyltransferase" evidence="3">
    <location>
        <begin position="46"/>
        <end position="136"/>
    </location>
</feature>
<dbReference type="Pfam" id="PF13649">
    <property type="entry name" value="Methyltransf_25"/>
    <property type="match status" value="1"/>
</dbReference>
<sequence>MADPYEDTQKLYRRAAMEYDAGRNKSLFEKAVLDALLARCPDNPHILYLGSGAGEPVAAYLIAQGARITGVDFAPEMVAITQSRFPDHTWITSDMRDFASDEKYDAIICWSGLFHLTGVDQIAMFPKFATWLEPNGAILVATGHQDGEVYGTVANTPVYHASLAPDHYRQLLVENGFSNIQFTAQDPDCAGFSHWLAMLGS</sequence>
<dbReference type="SUPFAM" id="SSF53335">
    <property type="entry name" value="S-adenosyl-L-methionine-dependent methyltransferases"/>
    <property type="match status" value="1"/>
</dbReference>
<evidence type="ECO:0000313" key="5">
    <source>
        <dbReference type="Proteomes" id="UP000231516"/>
    </source>
</evidence>
<organism evidence="4 5">
    <name type="scientific">Paramylibacter kogurei</name>
    <dbReference type="NCBI Taxonomy" id="1889778"/>
    <lineage>
        <taxon>Bacteria</taxon>
        <taxon>Pseudomonadati</taxon>
        <taxon>Pseudomonadota</taxon>
        <taxon>Alphaproteobacteria</taxon>
        <taxon>Rhodobacterales</taxon>
        <taxon>Paracoccaceae</taxon>
        <taxon>Paramylibacter</taxon>
    </lineage>
</organism>
<dbReference type="Proteomes" id="UP000231516">
    <property type="component" value="Unassembled WGS sequence"/>
</dbReference>